<comment type="caution">
    <text evidence="9">The sequence shown here is derived from an EMBL/GenBank/DDBJ whole genome shotgun (WGS) entry which is preliminary data.</text>
</comment>
<keyword evidence="6" id="KW-0812">Transmembrane</keyword>
<evidence type="ECO:0000259" key="8">
    <source>
        <dbReference type="PROSITE" id="PS50885"/>
    </source>
</evidence>
<dbReference type="RefSeq" id="WP_121311257.1">
    <property type="nucleotide sequence ID" value="NZ_SNVI01000008.1"/>
</dbReference>
<evidence type="ECO:0000313" key="10">
    <source>
        <dbReference type="Proteomes" id="UP000297385"/>
    </source>
</evidence>
<feature type="transmembrane region" description="Helical" evidence="6">
    <location>
        <begin position="12"/>
        <end position="35"/>
    </location>
</feature>
<reference evidence="9 10" key="1">
    <citation type="submission" date="2019-03" db="EMBL/GenBank/DDBJ databases">
        <title>Complete Genome Sequence of Paraburkholderia dipogonis ICMP 19430T, a Nitrogen-fixing Symbiont of the South African Invasive Legume Dipogon lignosus in New Zealand.</title>
        <authorList>
            <person name="De Meyer S.E."/>
        </authorList>
    </citation>
    <scope>NUCLEOTIDE SEQUENCE [LARGE SCALE GENOMIC DNA]</scope>
    <source>
        <strain evidence="9 10">ICMP 19430</strain>
    </source>
</reference>
<dbReference type="SMART" id="SM00304">
    <property type="entry name" value="HAMP"/>
    <property type="match status" value="1"/>
</dbReference>
<dbReference type="Pfam" id="PF00672">
    <property type="entry name" value="HAMP"/>
    <property type="match status" value="1"/>
</dbReference>
<feature type="transmembrane region" description="Helical" evidence="6">
    <location>
        <begin position="187"/>
        <end position="211"/>
    </location>
</feature>
<feature type="domain" description="Methyl-accepting transducer" evidence="7">
    <location>
        <begin position="269"/>
        <end position="498"/>
    </location>
</feature>
<evidence type="ECO:0000256" key="2">
    <source>
        <dbReference type="ARBA" id="ARBA00022481"/>
    </source>
</evidence>
<name>A0A4Y8MGZ4_9BURK</name>
<comment type="subcellular location">
    <subcellularLocation>
        <location evidence="1">Membrane</location>
    </subcellularLocation>
</comment>
<dbReference type="SUPFAM" id="SSF58104">
    <property type="entry name" value="Methyl-accepting chemotaxis protein (MCP) signaling domain"/>
    <property type="match status" value="1"/>
</dbReference>
<dbReference type="Pfam" id="PF12729">
    <property type="entry name" value="4HB_MCP_1"/>
    <property type="match status" value="1"/>
</dbReference>
<dbReference type="GO" id="GO:0007165">
    <property type="term" value="P:signal transduction"/>
    <property type="evidence" value="ECO:0007669"/>
    <property type="project" value="UniProtKB-KW"/>
</dbReference>
<dbReference type="CDD" id="cd11386">
    <property type="entry name" value="MCP_signal"/>
    <property type="match status" value="1"/>
</dbReference>
<dbReference type="SMART" id="SM00283">
    <property type="entry name" value="MA"/>
    <property type="match status" value="1"/>
</dbReference>
<dbReference type="Gene3D" id="1.10.287.950">
    <property type="entry name" value="Methyl-accepting chemotaxis protein"/>
    <property type="match status" value="1"/>
</dbReference>
<evidence type="ECO:0000256" key="6">
    <source>
        <dbReference type="SAM" id="Phobius"/>
    </source>
</evidence>
<dbReference type="AlphaFoldDB" id="A0A4Y8MGZ4"/>
<dbReference type="PANTHER" id="PTHR43531">
    <property type="entry name" value="PROTEIN ICFG"/>
    <property type="match status" value="1"/>
</dbReference>
<sequence length="571" mass="60249">MNGFTHTIKFRIVLAMGACVALMATIGMFGVFGIARLNAAVKDSYVGNTLPIMDLNEIRAAQLDIRLQLRRIQVFHDPARTAASISKMRSDLESIDRTWSHYYPDSVTSDEERVIAEKIKSALPEFRDMTNGIFSTIGSGNYEAAGEMIDRQAAFSSALTDSVSQDIAVNQNQAKQSTVDSEATFRVILGIALALVSLGIVLAIGVSVYLLRSISRPLNKAIGIAHDIAAGKLENRVVVDSRGEFGQLLDALGKMDQQLTDTVRNIKSTAESVTVASREIASGNMDLSARTEEQAASLEETAASMTQLTETVKQNADNARQANGLATNATGLADSGNEAVLSMVGTIEKISGSSSKISEITGVIEGIAFQTNILALNAAVEAARAGEQGRGFAVVASEVRSLAQRSAAAAKEIKELIGSSVAMIQDGSRQATDVGATMGHVKQAIKQVSDIVGEIAAASEEQSRGIEQVNQAVGQMDEVTQQNAALVEQAAAAAQSLEEQAISLKEAISVFKLVDAGSPTHGPLVTKSPSRVLPPVKKAATTVPIKPKTIVSARPAISVATEAAGADWRIF</sequence>
<dbReference type="GO" id="GO:0004888">
    <property type="term" value="F:transmembrane signaling receptor activity"/>
    <property type="evidence" value="ECO:0007669"/>
    <property type="project" value="TreeGrafter"/>
</dbReference>
<organism evidence="9 10">
    <name type="scientific">Paraburkholderia dipogonis</name>
    <dbReference type="NCBI Taxonomy" id="1211383"/>
    <lineage>
        <taxon>Bacteria</taxon>
        <taxon>Pseudomonadati</taxon>
        <taxon>Pseudomonadota</taxon>
        <taxon>Betaproteobacteria</taxon>
        <taxon>Burkholderiales</taxon>
        <taxon>Burkholderiaceae</taxon>
        <taxon>Paraburkholderia</taxon>
    </lineage>
</organism>
<accession>A0A4Y8MGZ4</accession>
<dbReference type="Proteomes" id="UP000297385">
    <property type="component" value="Unassembled WGS sequence"/>
</dbReference>
<keyword evidence="4" id="KW-0807">Transducer</keyword>
<dbReference type="EMBL" id="SNVI01000008">
    <property type="protein sequence ID" value="TFE36675.1"/>
    <property type="molecule type" value="Genomic_DNA"/>
</dbReference>
<keyword evidence="6" id="KW-1133">Transmembrane helix</keyword>
<evidence type="ECO:0000256" key="4">
    <source>
        <dbReference type="PROSITE-ProRule" id="PRU00284"/>
    </source>
</evidence>
<dbReference type="PANTHER" id="PTHR43531:SF14">
    <property type="entry name" value="METHYL-ACCEPTING CHEMOTAXIS PROTEIN I-RELATED"/>
    <property type="match status" value="1"/>
</dbReference>
<dbReference type="InterPro" id="IPR004089">
    <property type="entry name" value="MCPsignal_dom"/>
</dbReference>
<dbReference type="InterPro" id="IPR024478">
    <property type="entry name" value="HlyB_4HB_MCP"/>
</dbReference>
<feature type="coiled-coil region" evidence="5">
    <location>
        <begin position="469"/>
        <end position="507"/>
    </location>
</feature>
<keyword evidence="5" id="KW-0175">Coiled coil</keyword>
<gene>
    <name evidence="9" type="ORF">E2553_44200</name>
</gene>
<dbReference type="GO" id="GO:0006935">
    <property type="term" value="P:chemotaxis"/>
    <property type="evidence" value="ECO:0007669"/>
    <property type="project" value="TreeGrafter"/>
</dbReference>
<evidence type="ECO:0000259" key="7">
    <source>
        <dbReference type="PROSITE" id="PS50111"/>
    </source>
</evidence>
<comment type="similarity">
    <text evidence="3">Belongs to the methyl-accepting chemotaxis (MCP) protein family.</text>
</comment>
<proteinExistence type="inferred from homology"/>
<protein>
    <submittedName>
        <fullName evidence="9">HAMP domain-containing protein</fullName>
    </submittedName>
</protein>
<dbReference type="PROSITE" id="PS50111">
    <property type="entry name" value="CHEMOTAXIS_TRANSDUC_2"/>
    <property type="match status" value="1"/>
</dbReference>
<evidence type="ECO:0000256" key="1">
    <source>
        <dbReference type="ARBA" id="ARBA00004370"/>
    </source>
</evidence>
<dbReference type="Pfam" id="PF00015">
    <property type="entry name" value="MCPsignal"/>
    <property type="match status" value="1"/>
</dbReference>
<feature type="domain" description="HAMP" evidence="8">
    <location>
        <begin position="212"/>
        <end position="264"/>
    </location>
</feature>
<dbReference type="GO" id="GO:0005886">
    <property type="term" value="C:plasma membrane"/>
    <property type="evidence" value="ECO:0007669"/>
    <property type="project" value="TreeGrafter"/>
</dbReference>
<dbReference type="PROSITE" id="PS50885">
    <property type="entry name" value="HAMP"/>
    <property type="match status" value="1"/>
</dbReference>
<evidence type="ECO:0000256" key="5">
    <source>
        <dbReference type="SAM" id="Coils"/>
    </source>
</evidence>
<evidence type="ECO:0000313" key="9">
    <source>
        <dbReference type="EMBL" id="TFE36675.1"/>
    </source>
</evidence>
<dbReference type="CDD" id="cd06225">
    <property type="entry name" value="HAMP"/>
    <property type="match status" value="1"/>
</dbReference>
<keyword evidence="2" id="KW-0488">Methylation</keyword>
<dbReference type="FunFam" id="1.10.287.950:FF:000001">
    <property type="entry name" value="Methyl-accepting chemotaxis sensory transducer"/>
    <property type="match status" value="1"/>
</dbReference>
<dbReference type="InterPro" id="IPR051310">
    <property type="entry name" value="MCP_chemotaxis"/>
</dbReference>
<keyword evidence="6" id="KW-0472">Membrane</keyword>
<dbReference type="InterPro" id="IPR003660">
    <property type="entry name" value="HAMP_dom"/>
</dbReference>
<evidence type="ECO:0000256" key="3">
    <source>
        <dbReference type="ARBA" id="ARBA00029447"/>
    </source>
</evidence>